<comment type="similarity">
    <text evidence="3 12">Belongs to the tobamovirus movement protein family.</text>
</comment>
<keyword evidence="8" id="KW-1031">Host cell junction</keyword>
<keyword evidence="7 12" id="KW-0916">Viral movement protein</keyword>
<evidence type="ECO:0000313" key="15">
    <source>
        <dbReference type="Proteomes" id="UP000204299"/>
    </source>
</evidence>
<evidence type="ECO:0000256" key="4">
    <source>
        <dbReference type="ARBA" id="ARBA00014660"/>
    </source>
</evidence>
<dbReference type="GO" id="GO:0046740">
    <property type="term" value="P:transport of virus in host, cell to cell"/>
    <property type="evidence" value="ECO:0007669"/>
    <property type="project" value="UniProtKB-KW"/>
</dbReference>
<keyword evidence="15" id="KW-1185">Reference proteome</keyword>
<dbReference type="InterPro" id="IPR001022">
    <property type="entry name" value="TMV_movement"/>
</dbReference>
<evidence type="ECO:0000256" key="6">
    <source>
        <dbReference type="ARBA" id="ARBA00022884"/>
    </source>
</evidence>
<keyword evidence="9" id="KW-1037">Host cytoskeleton</keyword>
<evidence type="ECO:0000256" key="7">
    <source>
        <dbReference type="ARBA" id="ARBA00023031"/>
    </source>
</evidence>
<dbReference type="OrthoDB" id="8677at10239"/>
<evidence type="ECO:0000256" key="3">
    <source>
        <dbReference type="ARBA" id="ARBA00006984"/>
    </source>
</evidence>
<evidence type="ECO:0000256" key="9">
    <source>
        <dbReference type="ARBA" id="ARBA00023111"/>
    </source>
</evidence>
<dbReference type="PRINTS" id="PR00964">
    <property type="entry name" value="MOVEMENT"/>
</dbReference>
<protein>
    <recommendedName>
        <fullName evidence="4 12">Movement protein</fullName>
    </recommendedName>
    <alternativeName>
        <fullName evidence="11 12">Cell-to-cell transport protein</fullName>
    </alternativeName>
</protein>
<dbReference type="GO" id="GO:0044163">
    <property type="term" value="C:host cytoskeleton"/>
    <property type="evidence" value="ECO:0007669"/>
    <property type="project" value="UniProtKB-SubCell"/>
</dbReference>
<gene>
    <name evidence="12" type="primary">MP</name>
</gene>
<accession>U5XKH2</accession>
<dbReference type="KEGG" id="vg:17622585"/>
<dbReference type="EMBL" id="KF495565">
    <property type="protein sequence ID" value="AGZ63351.1"/>
    <property type="molecule type" value="Genomic_RNA"/>
</dbReference>
<name>U5XKH2_9VIRU</name>
<keyword evidence="10" id="KW-1035">Host cytoplasm</keyword>
<organism evidence="14">
    <name type="scientific">Yellow tailflower mild mottle virus</name>
    <dbReference type="NCBI Taxonomy" id="1416026"/>
    <lineage>
        <taxon>Viruses</taxon>
        <taxon>Riboviria</taxon>
        <taxon>Orthornavirae</taxon>
        <taxon>Kitrinoviricota</taxon>
        <taxon>Alsuviricetes</taxon>
        <taxon>Martellivirales</taxon>
        <taxon>Virgaviridae</taxon>
        <taxon>Tobamovirus</taxon>
        <taxon>Tobamovirus anthocercis</taxon>
    </lineage>
</organism>
<dbReference type="InterPro" id="IPR028919">
    <property type="entry name" value="Viral_movement"/>
</dbReference>
<evidence type="ECO:0000256" key="12">
    <source>
        <dbReference type="RuleBase" id="RU004373"/>
    </source>
</evidence>
<dbReference type="Pfam" id="PF01107">
    <property type="entry name" value="MP"/>
    <property type="match status" value="1"/>
</dbReference>
<evidence type="ECO:0000256" key="8">
    <source>
        <dbReference type="ARBA" id="ARBA00023081"/>
    </source>
</evidence>
<proteinExistence type="inferred from homology"/>
<evidence type="ECO:0000256" key="11">
    <source>
        <dbReference type="ARBA" id="ARBA00030527"/>
    </source>
</evidence>
<keyword evidence="6 12" id="KW-0694">RNA-binding</keyword>
<comment type="function">
    <text evidence="12">Transports viral genome to neighboring plant cells directly through plasmosdesmata, without any budding. The movement protein allows efficient cell to cell propagation, by bypassing the host cell wall barrier. Forms a ribonucleoprotein complex with viral RNA.</text>
</comment>
<dbReference type="EMBL" id="KF495564">
    <property type="protein sequence ID" value="AGZ63347.1"/>
    <property type="molecule type" value="Genomic_RNA"/>
</dbReference>
<reference evidence="14 15" key="1">
    <citation type="journal article" date="2014" name="Arch. Virol.">
        <title>Yellow tailflower mild mottle virus: a new tobamovirus described from Anthocercis littorea (Solanaceae) in Western Australia.</title>
        <authorList>
            <person name="Wylie S.J."/>
            <person name="Li H."/>
            <person name="Jones M.G."/>
        </authorList>
    </citation>
    <scope>NUCLEOTIDE SEQUENCE</scope>
    <source>
        <strain evidence="13">Cervantes</strain>
        <strain evidence="14">Nb</strain>
    </source>
</reference>
<evidence type="ECO:0000256" key="2">
    <source>
        <dbReference type="ARBA" id="ARBA00004621"/>
    </source>
</evidence>
<evidence type="ECO:0000256" key="5">
    <source>
        <dbReference type="ARBA" id="ARBA00022448"/>
    </source>
</evidence>
<evidence type="ECO:0000256" key="10">
    <source>
        <dbReference type="ARBA" id="ARBA00023200"/>
    </source>
</evidence>
<evidence type="ECO:0000256" key="1">
    <source>
        <dbReference type="ARBA" id="ARBA00004133"/>
    </source>
</evidence>
<sequence length="266" mass="30075">MAIALRDTVKINEFINLSKTEEILPAMFTRMKSVRISTVDKVVAKENDSVSEVDLLKGVKLVKNGYVNLVGLVVSGEWNLPDNCRGGVSVCLVDRRMTRHSEATLGSYTAPACKKNFSFKLIPNYSVTTADAERRPWEVMVNIKGVAMAEGWCPLTLEFVCVCIVHKTNVRTGLREKVTSVSEGSPIELTEDVVDEFFESVPMARRLQNLRNRRGNINRNKSQVYKKKNKNNIGDALKERIDEVKDVENKRYDNDDYSIEESSDSY</sequence>
<evidence type="ECO:0000313" key="13">
    <source>
        <dbReference type="EMBL" id="AGZ63347.1"/>
    </source>
</evidence>
<dbReference type="RefSeq" id="YP_008802586.1">
    <property type="nucleotide sequence ID" value="NC_022801.1"/>
</dbReference>
<dbReference type="Proteomes" id="UP000204299">
    <property type="component" value="Genome"/>
</dbReference>
<dbReference type="GO" id="GO:0044219">
    <property type="term" value="C:host cell plasmodesma"/>
    <property type="evidence" value="ECO:0007669"/>
    <property type="project" value="UniProtKB-SubCell"/>
</dbReference>
<keyword evidence="5 12" id="KW-0813">Transport</keyword>
<evidence type="ECO:0000313" key="14">
    <source>
        <dbReference type="EMBL" id="AGZ63351.1"/>
    </source>
</evidence>
<comment type="subcellular location">
    <subcellularLocation>
        <location evidence="2">Host cell junction</location>
        <location evidence="2">Host plasmodesma</location>
    </subcellularLocation>
    <subcellularLocation>
        <location evidence="1">Host cytoplasm</location>
        <location evidence="1">Host cytoskeleton</location>
    </subcellularLocation>
</comment>
<dbReference type="GO" id="GO:0003723">
    <property type="term" value="F:RNA binding"/>
    <property type="evidence" value="ECO:0007669"/>
    <property type="project" value="UniProtKB-KW"/>
</dbReference>